<dbReference type="PROSITE" id="PS50142">
    <property type="entry name" value="RNASE_3_2"/>
    <property type="match status" value="1"/>
</dbReference>
<organism evidence="3 4">
    <name type="scientific">Orbilia javanica</name>
    <dbReference type="NCBI Taxonomy" id="47235"/>
    <lineage>
        <taxon>Eukaryota</taxon>
        <taxon>Fungi</taxon>
        <taxon>Dikarya</taxon>
        <taxon>Ascomycota</taxon>
        <taxon>Pezizomycotina</taxon>
        <taxon>Orbiliomycetes</taxon>
        <taxon>Orbiliales</taxon>
        <taxon>Orbiliaceae</taxon>
        <taxon>Orbilia</taxon>
    </lineage>
</organism>
<reference evidence="3 4" key="1">
    <citation type="submission" date="2019-10" db="EMBL/GenBank/DDBJ databases">
        <authorList>
            <person name="Palmer J.M."/>
        </authorList>
    </citation>
    <scope>NUCLEOTIDE SEQUENCE [LARGE SCALE GENOMIC DNA]</scope>
    <source>
        <strain evidence="3 4">TWF718</strain>
    </source>
</reference>
<accession>A0AAN8MW49</accession>
<feature type="compositionally biased region" description="Polar residues" evidence="1">
    <location>
        <begin position="43"/>
        <end position="79"/>
    </location>
</feature>
<dbReference type="SUPFAM" id="SSF69065">
    <property type="entry name" value="RNase III domain-like"/>
    <property type="match status" value="1"/>
</dbReference>
<dbReference type="AlphaFoldDB" id="A0AAN8MW49"/>
<dbReference type="Gene3D" id="1.10.1520.10">
    <property type="entry name" value="Ribonuclease III domain"/>
    <property type="match status" value="1"/>
</dbReference>
<feature type="domain" description="RNase III" evidence="2">
    <location>
        <begin position="168"/>
        <end position="227"/>
    </location>
</feature>
<evidence type="ECO:0000256" key="1">
    <source>
        <dbReference type="SAM" id="MobiDB-lite"/>
    </source>
</evidence>
<gene>
    <name evidence="3" type="ORF">TWF718_002093</name>
</gene>
<dbReference type="InterPro" id="IPR036389">
    <property type="entry name" value="RNase_III_sf"/>
</dbReference>
<dbReference type="EMBL" id="JAVHNR010000001">
    <property type="protein sequence ID" value="KAK6357787.1"/>
    <property type="molecule type" value="Genomic_DNA"/>
</dbReference>
<dbReference type="GO" id="GO:0004525">
    <property type="term" value="F:ribonuclease III activity"/>
    <property type="evidence" value="ECO:0007669"/>
    <property type="project" value="InterPro"/>
</dbReference>
<dbReference type="Proteomes" id="UP001313282">
    <property type="component" value="Unassembled WGS sequence"/>
</dbReference>
<evidence type="ECO:0000313" key="4">
    <source>
        <dbReference type="Proteomes" id="UP001313282"/>
    </source>
</evidence>
<feature type="region of interest" description="Disordered" evidence="1">
    <location>
        <begin position="34"/>
        <end position="79"/>
    </location>
</feature>
<proteinExistence type="predicted"/>
<comment type="caution">
    <text evidence="3">The sequence shown here is derived from an EMBL/GenBank/DDBJ whole genome shotgun (WGS) entry which is preliminary data.</text>
</comment>
<dbReference type="GO" id="GO:0006396">
    <property type="term" value="P:RNA processing"/>
    <property type="evidence" value="ECO:0007669"/>
    <property type="project" value="InterPro"/>
</dbReference>
<keyword evidence="4" id="KW-1185">Reference proteome</keyword>
<evidence type="ECO:0000313" key="3">
    <source>
        <dbReference type="EMBL" id="KAK6357787.1"/>
    </source>
</evidence>
<dbReference type="InterPro" id="IPR000999">
    <property type="entry name" value="RNase_III_dom"/>
</dbReference>
<protein>
    <recommendedName>
        <fullName evidence="2">RNase III domain-containing protein</fullName>
    </recommendedName>
</protein>
<evidence type="ECO:0000259" key="2">
    <source>
        <dbReference type="PROSITE" id="PS50142"/>
    </source>
</evidence>
<name>A0AAN8MW49_9PEZI</name>
<sequence>MIPSKIGNIRALKSSFIASKSSLLHPSKRVIHQLTPNPPNYLPNVSAQLTAMPSNNDSSVSPQTQDQNSTSTNAGGPEETFQQELQEMSKAALNGLKMVNYTRRQRRLINRERCRRSVAKKAAAINDRVPASVPKPELTNTPSDTTTLIVTTTQTPSTVQQKADRVNQASIQNIIGYNFKNIHLLEEALEAAGRAADHDAEGSVDGNKRLALVGDAVLRLILVDEWYSSKGSRGKYGFPKKLGGSKSALKK</sequence>